<sequence length="69" mass="7176">VEVDGELVRIRVAEAPVDGRATEAARRALAAALGVPPASVALTTGRRSRTKHFRVGGLGCSQVRLRLGG</sequence>
<dbReference type="NCBIfam" id="TIGR00251">
    <property type="entry name" value="DUF167 family protein"/>
    <property type="match status" value="1"/>
</dbReference>
<name>A0A382AHL5_9ZZZZ</name>
<dbReference type="SUPFAM" id="SSF69786">
    <property type="entry name" value="YggU-like"/>
    <property type="match status" value="1"/>
</dbReference>
<evidence type="ECO:0000256" key="1">
    <source>
        <dbReference type="ARBA" id="ARBA00010364"/>
    </source>
</evidence>
<feature type="non-terminal residue" evidence="2">
    <location>
        <position position="1"/>
    </location>
</feature>
<dbReference type="AlphaFoldDB" id="A0A382AHL5"/>
<comment type="similarity">
    <text evidence="1">Belongs to the UPF0235 family.</text>
</comment>
<dbReference type="Gene3D" id="3.30.1200.10">
    <property type="entry name" value="YggU-like"/>
    <property type="match status" value="1"/>
</dbReference>
<proteinExistence type="inferred from homology"/>
<reference evidence="2" key="1">
    <citation type="submission" date="2018-05" db="EMBL/GenBank/DDBJ databases">
        <authorList>
            <person name="Lanie J.A."/>
            <person name="Ng W.-L."/>
            <person name="Kazmierczak K.M."/>
            <person name="Andrzejewski T.M."/>
            <person name="Davidsen T.M."/>
            <person name="Wayne K.J."/>
            <person name="Tettelin H."/>
            <person name="Glass J.I."/>
            <person name="Rusch D."/>
            <person name="Podicherti R."/>
            <person name="Tsui H.-C.T."/>
            <person name="Winkler M.E."/>
        </authorList>
    </citation>
    <scope>NUCLEOTIDE SEQUENCE</scope>
</reference>
<dbReference type="EMBL" id="UINC01025248">
    <property type="protein sequence ID" value="SVB00473.1"/>
    <property type="molecule type" value="Genomic_DNA"/>
</dbReference>
<dbReference type="Pfam" id="PF02594">
    <property type="entry name" value="DUF167"/>
    <property type="match status" value="1"/>
</dbReference>
<protein>
    <submittedName>
        <fullName evidence="2">Uncharacterized protein</fullName>
    </submittedName>
</protein>
<organism evidence="2">
    <name type="scientific">marine metagenome</name>
    <dbReference type="NCBI Taxonomy" id="408172"/>
    <lineage>
        <taxon>unclassified sequences</taxon>
        <taxon>metagenomes</taxon>
        <taxon>ecological metagenomes</taxon>
    </lineage>
</organism>
<dbReference type="InterPro" id="IPR003746">
    <property type="entry name" value="DUF167"/>
</dbReference>
<evidence type="ECO:0000313" key="2">
    <source>
        <dbReference type="EMBL" id="SVB00473.1"/>
    </source>
</evidence>
<accession>A0A382AHL5</accession>
<dbReference type="InterPro" id="IPR036591">
    <property type="entry name" value="YggU-like_sf"/>
</dbReference>
<gene>
    <name evidence="2" type="ORF">METZ01_LOCUS153327</name>
</gene>
<dbReference type="SMART" id="SM01152">
    <property type="entry name" value="DUF167"/>
    <property type="match status" value="1"/>
</dbReference>